<dbReference type="GO" id="GO:0000156">
    <property type="term" value="F:phosphorelay response regulator activity"/>
    <property type="evidence" value="ECO:0007669"/>
    <property type="project" value="TreeGrafter"/>
</dbReference>
<dbReference type="GO" id="GO:0007234">
    <property type="term" value="P:osmosensory signaling via phosphorelay pathway"/>
    <property type="evidence" value="ECO:0007669"/>
    <property type="project" value="TreeGrafter"/>
</dbReference>
<evidence type="ECO:0000256" key="1">
    <source>
        <dbReference type="ARBA" id="ARBA00000085"/>
    </source>
</evidence>
<gene>
    <name evidence="10" type="ORF">ULMA_13630</name>
</gene>
<dbReference type="Pfam" id="PF02518">
    <property type="entry name" value="HATPase_c"/>
    <property type="match status" value="1"/>
</dbReference>
<dbReference type="RefSeq" id="WP_151673355.1">
    <property type="nucleotide sequence ID" value="NZ_BKCG01000002.1"/>
</dbReference>
<dbReference type="GO" id="GO:0000155">
    <property type="term" value="F:phosphorelay sensor kinase activity"/>
    <property type="evidence" value="ECO:0007669"/>
    <property type="project" value="InterPro"/>
</dbReference>
<keyword evidence="11" id="KW-1185">Reference proteome</keyword>
<evidence type="ECO:0000313" key="10">
    <source>
        <dbReference type="EMBL" id="GER59255.1"/>
    </source>
</evidence>
<dbReference type="Proteomes" id="UP000326509">
    <property type="component" value="Unassembled WGS sequence"/>
</dbReference>
<accession>A0A5J4INV1</accession>
<evidence type="ECO:0000256" key="7">
    <source>
        <dbReference type="ARBA" id="ARBA00022840"/>
    </source>
</evidence>
<dbReference type="InterPro" id="IPR003018">
    <property type="entry name" value="GAF"/>
</dbReference>
<dbReference type="InterPro" id="IPR004358">
    <property type="entry name" value="Sig_transdc_His_kin-like_C"/>
</dbReference>
<dbReference type="GO" id="GO:0030295">
    <property type="term" value="F:protein kinase activator activity"/>
    <property type="evidence" value="ECO:0007669"/>
    <property type="project" value="TreeGrafter"/>
</dbReference>
<dbReference type="PROSITE" id="PS50109">
    <property type="entry name" value="HIS_KIN"/>
    <property type="match status" value="1"/>
</dbReference>
<dbReference type="Pfam" id="PF13185">
    <property type="entry name" value="GAF_2"/>
    <property type="match status" value="1"/>
</dbReference>
<sequence length="406" mass="46136">MPRDPIIKENDVARVAALQKYNVLYTDKEEEYDQITQLASQITDMPISLISFVDEDDVWYKSTKGMNLCAVDRELSFCSYAIEANTNVFILEDIKNNPQFKNHPFVILEENPVQFYAGVCLIDKEGHKLGTLCVIDNKPNTISDSQIKSLQTLAKQVVKLIELHQANDVLNKTKKSLQHKNTELKSFAGVVSHDMKMPLANIIITTDILKAKYSKVLDSNAKEHLKSLKRSSFSLSDYITGLLEHYESDQHCDNQVHEFDIHELLEEIIDSLNIDFECDINFPEKNIELNCNKEALKQILFNLIANSLKYNDKSTVVIDIDCQEKSLHYYFKITDNGTGIPKDKQKDIFTLFSTLGKKDRKGNTGNGIGLSTVKKIVERFGGEILLTSDEDKGTKIEFTIAKEIIN</sequence>
<dbReference type="EMBL" id="BKCG01000002">
    <property type="protein sequence ID" value="GER59255.1"/>
    <property type="molecule type" value="Genomic_DNA"/>
</dbReference>
<evidence type="ECO:0000259" key="9">
    <source>
        <dbReference type="PROSITE" id="PS50109"/>
    </source>
</evidence>
<evidence type="ECO:0000256" key="4">
    <source>
        <dbReference type="ARBA" id="ARBA00022679"/>
    </source>
</evidence>
<dbReference type="Gene3D" id="1.10.287.130">
    <property type="match status" value="1"/>
</dbReference>
<reference evidence="10 11" key="1">
    <citation type="submission" date="2019-08" db="EMBL/GenBank/DDBJ databases">
        <title>Draft genome sequence of Ulvibacter marinus type strain NBRC 109484.</title>
        <authorList>
            <person name="Kawano K."/>
            <person name="Ushijima N."/>
            <person name="Kihara M."/>
            <person name="Itoh H."/>
        </authorList>
    </citation>
    <scope>NUCLEOTIDE SEQUENCE [LARGE SCALE GENOMIC DNA]</scope>
    <source>
        <strain evidence="10 11">NBRC 109484</strain>
    </source>
</reference>
<dbReference type="InterPro" id="IPR029016">
    <property type="entry name" value="GAF-like_dom_sf"/>
</dbReference>
<dbReference type="PRINTS" id="PR00344">
    <property type="entry name" value="BCTRLSENSOR"/>
</dbReference>
<feature type="domain" description="Histidine kinase" evidence="9">
    <location>
        <begin position="190"/>
        <end position="404"/>
    </location>
</feature>
<evidence type="ECO:0000256" key="6">
    <source>
        <dbReference type="ARBA" id="ARBA00022777"/>
    </source>
</evidence>
<evidence type="ECO:0000256" key="8">
    <source>
        <dbReference type="ARBA" id="ARBA00023012"/>
    </source>
</evidence>
<name>A0A5J4INV1_9FLAO</name>
<dbReference type="SUPFAM" id="SSF55874">
    <property type="entry name" value="ATPase domain of HSP90 chaperone/DNA topoisomerase II/histidine kinase"/>
    <property type="match status" value="1"/>
</dbReference>
<keyword evidence="4" id="KW-0808">Transferase</keyword>
<dbReference type="InterPro" id="IPR005467">
    <property type="entry name" value="His_kinase_dom"/>
</dbReference>
<dbReference type="SUPFAM" id="SSF47384">
    <property type="entry name" value="Homodimeric domain of signal transducing histidine kinase"/>
    <property type="match status" value="1"/>
</dbReference>
<dbReference type="CDD" id="cd00082">
    <property type="entry name" value="HisKA"/>
    <property type="match status" value="1"/>
</dbReference>
<dbReference type="OrthoDB" id="9811889at2"/>
<dbReference type="InterPro" id="IPR003661">
    <property type="entry name" value="HisK_dim/P_dom"/>
</dbReference>
<dbReference type="PANTHER" id="PTHR42878">
    <property type="entry name" value="TWO-COMPONENT HISTIDINE KINASE"/>
    <property type="match status" value="1"/>
</dbReference>
<dbReference type="AlphaFoldDB" id="A0A5J4INV1"/>
<dbReference type="SMART" id="SM00387">
    <property type="entry name" value="HATPase_c"/>
    <property type="match status" value="1"/>
</dbReference>
<evidence type="ECO:0000313" key="11">
    <source>
        <dbReference type="Proteomes" id="UP000326509"/>
    </source>
</evidence>
<dbReference type="EC" id="2.7.13.3" evidence="2"/>
<dbReference type="InterPro" id="IPR050351">
    <property type="entry name" value="BphY/WalK/GraS-like"/>
</dbReference>
<proteinExistence type="predicted"/>
<keyword evidence="5" id="KW-0547">Nucleotide-binding</keyword>
<dbReference type="SMART" id="SM00388">
    <property type="entry name" value="HisKA"/>
    <property type="match status" value="1"/>
</dbReference>
<protein>
    <recommendedName>
        <fullName evidence="2">histidine kinase</fullName>
        <ecNumber evidence="2">2.7.13.3</ecNumber>
    </recommendedName>
</protein>
<dbReference type="SUPFAM" id="SSF55781">
    <property type="entry name" value="GAF domain-like"/>
    <property type="match status" value="1"/>
</dbReference>
<keyword evidence="6 10" id="KW-0418">Kinase</keyword>
<dbReference type="InterPro" id="IPR036097">
    <property type="entry name" value="HisK_dim/P_sf"/>
</dbReference>
<keyword evidence="8" id="KW-0902">Two-component regulatory system</keyword>
<dbReference type="InterPro" id="IPR003594">
    <property type="entry name" value="HATPase_dom"/>
</dbReference>
<dbReference type="CDD" id="cd00075">
    <property type="entry name" value="HATPase"/>
    <property type="match status" value="1"/>
</dbReference>
<dbReference type="SMART" id="SM00065">
    <property type="entry name" value="GAF"/>
    <property type="match status" value="1"/>
</dbReference>
<evidence type="ECO:0000256" key="2">
    <source>
        <dbReference type="ARBA" id="ARBA00012438"/>
    </source>
</evidence>
<evidence type="ECO:0000256" key="5">
    <source>
        <dbReference type="ARBA" id="ARBA00022741"/>
    </source>
</evidence>
<keyword evidence="7" id="KW-0067">ATP-binding</keyword>
<dbReference type="InterPro" id="IPR036890">
    <property type="entry name" value="HATPase_C_sf"/>
</dbReference>
<comment type="catalytic activity">
    <reaction evidence="1">
        <text>ATP + protein L-histidine = ADP + protein N-phospho-L-histidine.</text>
        <dbReference type="EC" id="2.7.13.3"/>
    </reaction>
</comment>
<dbReference type="Gene3D" id="3.30.450.40">
    <property type="match status" value="1"/>
</dbReference>
<dbReference type="Gene3D" id="3.30.565.10">
    <property type="entry name" value="Histidine kinase-like ATPase, C-terminal domain"/>
    <property type="match status" value="1"/>
</dbReference>
<dbReference type="PANTHER" id="PTHR42878:SF7">
    <property type="entry name" value="SENSOR HISTIDINE KINASE GLRK"/>
    <property type="match status" value="1"/>
</dbReference>
<dbReference type="GO" id="GO:0005524">
    <property type="term" value="F:ATP binding"/>
    <property type="evidence" value="ECO:0007669"/>
    <property type="project" value="UniProtKB-KW"/>
</dbReference>
<evidence type="ECO:0000256" key="3">
    <source>
        <dbReference type="ARBA" id="ARBA00022553"/>
    </source>
</evidence>
<comment type="caution">
    <text evidence="10">The sequence shown here is derived from an EMBL/GenBank/DDBJ whole genome shotgun (WGS) entry which is preliminary data.</text>
</comment>
<organism evidence="10 11">
    <name type="scientific">Patiriisocius marinus</name>
    <dbReference type="NCBI Taxonomy" id="1397112"/>
    <lineage>
        <taxon>Bacteria</taxon>
        <taxon>Pseudomonadati</taxon>
        <taxon>Bacteroidota</taxon>
        <taxon>Flavobacteriia</taxon>
        <taxon>Flavobacteriales</taxon>
        <taxon>Flavobacteriaceae</taxon>
        <taxon>Patiriisocius</taxon>
    </lineage>
</organism>
<keyword evidence="3" id="KW-0597">Phosphoprotein</keyword>